<keyword evidence="8" id="KW-0807">Transducer</keyword>
<evidence type="ECO:0000256" key="7">
    <source>
        <dbReference type="ARBA" id="ARBA00023170"/>
    </source>
</evidence>
<evidence type="ECO:0000256" key="8">
    <source>
        <dbReference type="ARBA" id="ARBA00023224"/>
    </source>
</evidence>
<dbReference type="PROSITE" id="PS50262">
    <property type="entry name" value="G_PROTEIN_RECEP_F1_2"/>
    <property type="match status" value="1"/>
</dbReference>
<protein>
    <recommendedName>
        <fullName evidence="10">G-protein coupled receptors family 1 profile domain-containing protein</fullName>
    </recommendedName>
</protein>
<evidence type="ECO:0000256" key="9">
    <source>
        <dbReference type="SAM" id="Phobius"/>
    </source>
</evidence>
<dbReference type="Proteomes" id="UP000014760">
    <property type="component" value="Unassembled WGS sequence"/>
</dbReference>
<gene>
    <name evidence="11" type="ORF">CAPTEDRAFT_191474</name>
</gene>
<dbReference type="InterPro" id="IPR017452">
    <property type="entry name" value="GPCR_Rhodpsn_7TM"/>
</dbReference>
<organism evidence="11">
    <name type="scientific">Capitella teleta</name>
    <name type="common">Polychaete worm</name>
    <dbReference type="NCBI Taxonomy" id="283909"/>
    <lineage>
        <taxon>Eukaryota</taxon>
        <taxon>Metazoa</taxon>
        <taxon>Spiralia</taxon>
        <taxon>Lophotrochozoa</taxon>
        <taxon>Annelida</taxon>
        <taxon>Polychaeta</taxon>
        <taxon>Sedentaria</taxon>
        <taxon>Scolecida</taxon>
        <taxon>Capitellidae</taxon>
        <taxon>Capitella</taxon>
    </lineage>
</organism>
<dbReference type="HOGENOM" id="CLU_082225_0_0_1"/>
<dbReference type="EMBL" id="AMQN01001848">
    <property type="status" value="NOT_ANNOTATED_CDS"/>
    <property type="molecule type" value="Genomic_DNA"/>
</dbReference>
<dbReference type="SUPFAM" id="SSF81321">
    <property type="entry name" value="Family A G protein-coupled receptor-like"/>
    <property type="match status" value="1"/>
</dbReference>
<feature type="domain" description="G-protein coupled receptors family 1 profile" evidence="10">
    <location>
        <begin position="139"/>
        <end position="239"/>
    </location>
</feature>
<evidence type="ECO:0000313" key="11">
    <source>
        <dbReference type="EMBL" id="ELU00164.1"/>
    </source>
</evidence>
<keyword evidence="5" id="KW-0297">G-protein coupled receptor</keyword>
<evidence type="ECO:0000256" key="5">
    <source>
        <dbReference type="ARBA" id="ARBA00023040"/>
    </source>
</evidence>
<sequence>MTPLIHQKGQVHEKVCGGNEQEYFVMVDLENGTNGSTYAPNGDPEDTYKYTLAYYGCSSAIGLSVFITNLCIFSLFVFVAKIRQVTDSLIMFLTCADALMGLALFTGGIHASISNDEDFVTVEYKDGTFQGLFTGYGVYIIVCAHLIAIYGRIGFTAFAQRRKIQATDHREPPSKAMRTLGKILGSFLIFWFPYFLCFGYYLHLYLHNDPDQYSPLLRLWVSYTIIIGYFNSLSNVFIYTLGTPAYKEWFRKKFGKIIASLELC</sequence>
<evidence type="ECO:0000256" key="4">
    <source>
        <dbReference type="ARBA" id="ARBA00022989"/>
    </source>
</evidence>
<keyword evidence="13" id="KW-1185">Reference proteome</keyword>
<reference evidence="13" key="1">
    <citation type="submission" date="2012-12" db="EMBL/GenBank/DDBJ databases">
        <authorList>
            <person name="Hellsten U."/>
            <person name="Grimwood J."/>
            <person name="Chapman J.A."/>
            <person name="Shapiro H."/>
            <person name="Aerts A."/>
            <person name="Otillar R.P."/>
            <person name="Terry A.Y."/>
            <person name="Boore J.L."/>
            <person name="Simakov O."/>
            <person name="Marletaz F."/>
            <person name="Cho S.-J."/>
            <person name="Edsinger-Gonzales E."/>
            <person name="Havlak P."/>
            <person name="Kuo D.-H."/>
            <person name="Larsson T."/>
            <person name="Lv J."/>
            <person name="Arendt D."/>
            <person name="Savage R."/>
            <person name="Osoegawa K."/>
            <person name="de Jong P."/>
            <person name="Lindberg D.R."/>
            <person name="Seaver E.C."/>
            <person name="Weisblat D.A."/>
            <person name="Putnam N.H."/>
            <person name="Grigoriev I.V."/>
            <person name="Rokhsar D.S."/>
        </authorList>
    </citation>
    <scope>NUCLEOTIDE SEQUENCE</scope>
    <source>
        <strain evidence="13">I ESC-2004</strain>
    </source>
</reference>
<keyword evidence="2" id="KW-1003">Cell membrane</keyword>
<feature type="transmembrane region" description="Helical" evidence="9">
    <location>
        <begin position="133"/>
        <end position="159"/>
    </location>
</feature>
<accession>R7U1R0</accession>
<dbReference type="EMBL" id="KB306105">
    <property type="protein sequence ID" value="ELU00164.1"/>
    <property type="molecule type" value="Genomic_DNA"/>
</dbReference>
<feature type="transmembrane region" description="Helical" evidence="9">
    <location>
        <begin position="52"/>
        <end position="78"/>
    </location>
</feature>
<dbReference type="InterPro" id="IPR050569">
    <property type="entry name" value="TAAR"/>
</dbReference>
<dbReference type="GO" id="GO:0001594">
    <property type="term" value="F:trace-amine receptor activity"/>
    <property type="evidence" value="ECO:0007669"/>
    <property type="project" value="TreeGrafter"/>
</dbReference>
<reference evidence="11 13" key="2">
    <citation type="journal article" date="2013" name="Nature">
        <title>Insights into bilaterian evolution from three spiralian genomes.</title>
        <authorList>
            <person name="Simakov O."/>
            <person name="Marletaz F."/>
            <person name="Cho S.J."/>
            <person name="Edsinger-Gonzales E."/>
            <person name="Havlak P."/>
            <person name="Hellsten U."/>
            <person name="Kuo D.H."/>
            <person name="Larsson T."/>
            <person name="Lv J."/>
            <person name="Arendt D."/>
            <person name="Savage R."/>
            <person name="Osoegawa K."/>
            <person name="de Jong P."/>
            <person name="Grimwood J."/>
            <person name="Chapman J.A."/>
            <person name="Shapiro H."/>
            <person name="Aerts A."/>
            <person name="Otillar R.P."/>
            <person name="Terry A.Y."/>
            <person name="Boore J.L."/>
            <person name="Grigoriev I.V."/>
            <person name="Lindberg D.R."/>
            <person name="Seaver E.C."/>
            <person name="Weisblat D.A."/>
            <person name="Putnam N.H."/>
            <person name="Rokhsar D.S."/>
        </authorList>
    </citation>
    <scope>NUCLEOTIDE SEQUENCE</scope>
    <source>
        <strain evidence="11 13">I ESC-2004</strain>
    </source>
</reference>
<dbReference type="Gene3D" id="1.20.1070.10">
    <property type="entry name" value="Rhodopsin 7-helix transmembrane proteins"/>
    <property type="match status" value="1"/>
</dbReference>
<dbReference type="Pfam" id="PF00001">
    <property type="entry name" value="7tm_1"/>
    <property type="match status" value="1"/>
</dbReference>
<evidence type="ECO:0000256" key="2">
    <source>
        <dbReference type="ARBA" id="ARBA00022475"/>
    </source>
</evidence>
<dbReference type="STRING" id="283909.R7U1R0"/>
<keyword evidence="7" id="KW-0675">Receptor</keyword>
<evidence type="ECO:0000256" key="1">
    <source>
        <dbReference type="ARBA" id="ARBA00004651"/>
    </source>
</evidence>
<reference evidence="12" key="3">
    <citation type="submission" date="2015-06" db="UniProtKB">
        <authorList>
            <consortium name="EnsemblMetazoa"/>
        </authorList>
    </citation>
    <scope>IDENTIFICATION</scope>
</reference>
<dbReference type="AlphaFoldDB" id="R7U1R0"/>
<comment type="subcellular location">
    <subcellularLocation>
        <location evidence="1">Cell membrane</location>
        <topology evidence="1">Multi-pass membrane protein</topology>
    </subcellularLocation>
</comment>
<dbReference type="PANTHER" id="PTHR24249:SF307">
    <property type="entry name" value="TRACE AMINE-ASSOCIATED RECEPTOR 5"/>
    <property type="match status" value="1"/>
</dbReference>
<dbReference type="PANTHER" id="PTHR24249">
    <property type="entry name" value="HISTAMINE RECEPTOR-RELATED G-PROTEIN COUPLED RECEPTOR"/>
    <property type="match status" value="1"/>
</dbReference>
<evidence type="ECO:0000256" key="3">
    <source>
        <dbReference type="ARBA" id="ARBA00022692"/>
    </source>
</evidence>
<proteinExistence type="predicted"/>
<keyword evidence="6 9" id="KW-0472">Membrane</keyword>
<keyword evidence="4 9" id="KW-1133">Transmembrane helix</keyword>
<evidence type="ECO:0000313" key="12">
    <source>
        <dbReference type="EnsemblMetazoa" id="CapteP191474"/>
    </source>
</evidence>
<evidence type="ECO:0000313" key="13">
    <source>
        <dbReference type="Proteomes" id="UP000014760"/>
    </source>
</evidence>
<feature type="transmembrane region" description="Helical" evidence="9">
    <location>
        <begin position="180"/>
        <end position="201"/>
    </location>
</feature>
<evidence type="ECO:0000259" key="10">
    <source>
        <dbReference type="PROSITE" id="PS50262"/>
    </source>
</evidence>
<dbReference type="InterPro" id="IPR000276">
    <property type="entry name" value="GPCR_Rhodpsn"/>
</dbReference>
<dbReference type="PRINTS" id="PR00237">
    <property type="entry name" value="GPCRRHODOPSN"/>
</dbReference>
<keyword evidence="3 9" id="KW-0812">Transmembrane</keyword>
<feature type="transmembrane region" description="Helical" evidence="9">
    <location>
        <begin position="90"/>
        <end position="113"/>
    </location>
</feature>
<name>R7U1R0_CAPTE</name>
<dbReference type="EnsemblMetazoa" id="CapteT191474">
    <property type="protein sequence ID" value="CapteP191474"/>
    <property type="gene ID" value="CapteG191474"/>
</dbReference>
<feature type="transmembrane region" description="Helical" evidence="9">
    <location>
        <begin position="221"/>
        <end position="242"/>
    </location>
</feature>
<evidence type="ECO:0000256" key="6">
    <source>
        <dbReference type="ARBA" id="ARBA00023136"/>
    </source>
</evidence>
<dbReference type="GO" id="GO:0005886">
    <property type="term" value="C:plasma membrane"/>
    <property type="evidence" value="ECO:0007669"/>
    <property type="project" value="UniProtKB-SubCell"/>
</dbReference>